<comment type="caution">
    <text evidence="1">The sequence shown here is derived from an EMBL/GenBank/DDBJ whole genome shotgun (WGS) entry which is preliminary data.</text>
</comment>
<dbReference type="Proteomes" id="UP000735302">
    <property type="component" value="Unassembled WGS sequence"/>
</dbReference>
<organism evidence="1 2">
    <name type="scientific">Plakobranchus ocellatus</name>
    <dbReference type="NCBI Taxonomy" id="259542"/>
    <lineage>
        <taxon>Eukaryota</taxon>
        <taxon>Metazoa</taxon>
        <taxon>Spiralia</taxon>
        <taxon>Lophotrochozoa</taxon>
        <taxon>Mollusca</taxon>
        <taxon>Gastropoda</taxon>
        <taxon>Heterobranchia</taxon>
        <taxon>Euthyneura</taxon>
        <taxon>Panpulmonata</taxon>
        <taxon>Sacoglossa</taxon>
        <taxon>Placobranchoidea</taxon>
        <taxon>Plakobranchidae</taxon>
        <taxon>Plakobranchus</taxon>
    </lineage>
</organism>
<gene>
    <name evidence="1" type="ORF">PoB_005731600</name>
</gene>
<sequence>MKRCLACESLRASIRTLTRNWYDGDLCDLSNRLIQRRDAIIDLIRVPELPFLFQHLYSDTQQKQQLPSRRRGKLTIAIIVESVCLFYNDTNDNNSSLVLPTIASSQIDTTSHFQTFRYLLDTLRLGDRARIGNSQRSAISR</sequence>
<dbReference type="AlphaFoldDB" id="A0AAV4CHB4"/>
<protein>
    <submittedName>
        <fullName evidence="1">Uncharacterized protein</fullName>
    </submittedName>
</protein>
<reference evidence="1 2" key="1">
    <citation type="journal article" date="2021" name="Elife">
        <title>Chloroplast acquisition without the gene transfer in kleptoplastic sea slugs, Plakobranchus ocellatus.</title>
        <authorList>
            <person name="Maeda T."/>
            <person name="Takahashi S."/>
            <person name="Yoshida T."/>
            <person name="Shimamura S."/>
            <person name="Takaki Y."/>
            <person name="Nagai Y."/>
            <person name="Toyoda A."/>
            <person name="Suzuki Y."/>
            <person name="Arimoto A."/>
            <person name="Ishii H."/>
            <person name="Satoh N."/>
            <person name="Nishiyama T."/>
            <person name="Hasebe M."/>
            <person name="Maruyama T."/>
            <person name="Minagawa J."/>
            <person name="Obokata J."/>
            <person name="Shigenobu S."/>
        </authorList>
    </citation>
    <scope>NUCLEOTIDE SEQUENCE [LARGE SCALE GENOMIC DNA]</scope>
</reference>
<dbReference type="EMBL" id="BLXT01006265">
    <property type="protein sequence ID" value="GFO30811.1"/>
    <property type="molecule type" value="Genomic_DNA"/>
</dbReference>
<keyword evidence="2" id="KW-1185">Reference proteome</keyword>
<evidence type="ECO:0000313" key="2">
    <source>
        <dbReference type="Proteomes" id="UP000735302"/>
    </source>
</evidence>
<name>A0AAV4CHB4_9GAST</name>
<accession>A0AAV4CHB4</accession>
<proteinExistence type="predicted"/>
<evidence type="ECO:0000313" key="1">
    <source>
        <dbReference type="EMBL" id="GFO30811.1"/>
    </source>
</evidence>